<dbReference type="PANTHER" id="PTHR11439:SF524">
    <property type="entry name" value="RNA-DIRECTED DNA POLYMERASE, PROTEIN KINASE RLK-PELLE-DLSV FAMILY"/>
    <property type="match status" value="1"/>
</dbReference>
<sequence length="436" mass="48972">MTQDIPLAQQEPTSPILDQHKLASPTPTSAQSTSSTIMGHTTQSGQTTFPHQLTTHSTQSTSGPNTVQQPTRTHPMATRAQVGTFKPNPRFHGHTTHISPLPKSPAIALSDANWPRCYHKYHANGSLSRYKARLVANGRSQQYGVNCDDTFSPVVKLATIRTVLSLTLSRNWPYSLRVHLVLGFNGLRDMHYELGFLLSRCVADHYLLFQAWFLRLHYLLIIVDVIVLKASSTSLLQLIISSLHKEFDMTDLGALNYFLGISVTRDSIGMFLSQKKYTMELLDQTHMASFNPTQTPVDTVSKLGADRDLVSDPTLYHSLVGDLQYLTFIRPDISYVVHQVCLYMHDPREPYFSSLKRILRYVRATLDFGLQLYASSTRSLVAYSDADWAGCPTTRHSTSETTWLRNLLRELHTPLLSATLVYCDNVSAIYLTANPV</sequence>
<name>A0ABQ5CFP4_9ASTR</name>
<feature type="domain" description="Reverse transcriptase Ty1/copia-type" evidence="2">
    <location>
        <begin position="122"/>
        <end position="173"/>
    </location>
</feature>
<dbReference type="Proteomes" id="UP001151760">
    <property type="component" value="Unassembled WGS sequence"/>
</dbReference>
<reference evidence="3" key="2">
    <citation type="submission" date="2022-01" db="EMBL/GenBank/DDBJ databases">
        <authorList>
            <person name="Yamashiro T."/>
            <person name="Shiraishi A."/>
            <person name="Satake H."/>
            <person name="Nakayama K."/>
        </authorList>
    </citation>
    <scope>NUCLEOTIDE SEQUENCE</scope>
</reference>
<reference evidence="3" key="1">
    <citation type="journal article" date="2022" name="Int. J. Mol. Sci.">
        <title>Draft Genome of Tanacetum Coccineum: Genomic Comparison of Closely Related Tanacetum-Family Plants.</title>
        <authorList>
            <person name="Yamashiro T."/>
            <person name="Shiraishi A."/>
            <person name="Nakayama K."/>
            <person name="Satake H."/>
        </authorList>
    </citation>
    <scope>NUCLEOTIDE SEQUENCE</scope>
</reference>
<feature type="compositionally biased region" description="Low complexity" evidence="1">
    <location>
        <begin position="23"/>
        <end position="36"/>
    </location>
</feature>
<organism evidence="3 4">
    <name type="scientific">Tanacetum coccineum</name>
    <dbReference type="NCBI Taxonomy" id="301880"/>
    <lineage>
        <taxon>Eukaryota</taxon>
        <taxon>Viridiplantae</taxon>
        <taxon>Streptophyta</taxon>
        <taxon>Embryophyta</taxon>
        <taxon>Tracheophyta</taxon>
        <taxon>Spermatophyta</taxon>
        <taxon>Magnoliopsida</taxon>
        <taxon>eudicotyledons</taxon>
        <taxon>Gunneridae</taxon>
        <taxon>Pentapetalae</taxon>
        <taxon>asterids</taxon>
        <taxon>campanulids</taxon>
        <taxon>Asterales</taxon>
        <taxon>Asteraceae</taxon>
        <taxon>Asteroideae</taxon>
        <taxon>Anthemideae</taxon>
        <taxon>Anthemidinae</taxon>
        <taxon>Tanacetum</taxon>
    </lineage>
</organism>
<protein>
    <submittedName>
        <fullName evidence="3">Ribonuclease H-like domain-containing protein</fullName>
    </submittedName>
</protein>
<evidence type="ECO:0000256" key="1">
    <source>
        <dbReference type="SAM" id="MobiDB-lite"/>
    </source>
</evidence>
<dbReference type="InterPro" id="IPR013103">
    <property type="entry name" value="RVT_2"/>
</dbReference>
<dbReference type="EMBL" id="BQNB010014099">
    <property type="protein sequence ID" value="GJT23984.1"/>
    <property type="molecule type" value="Genomic_DNA"/>
</dbReference>
<evidence type="ECO:0000313" key="3">
    <source>
        <dbReference type="EMBL" id="GJT23984.1"/>
    </source>
</evidence>
<evidence type="ECO:0000259" key="2">
    <source>
        <dbReference type="Pfam" id="PF07727"/>
    </source>
</evidence>
<dbReference type="SUPFAM" id="SSF56672">
    <property type="entry name" value="DNA/RNA polymerases"/>
    <property type="match status" value="1"/>
</dbReference>
<keyword evidence="4" id="KW-1185">Reference proteome</keyword>
<proteinExistence type="predicted"/>
<feature type="region of interest" description="Disordered" evidence="1">
    <location>
        <begin position="1"/>
        <end position="75"/>
    </location>
</feature>
<feature type="domain" description="Reverse transcriptase Ty1/copia-type" evidence="2">
    <location>
        <begin position="221"/>
        <end position="297"/>
    </location>
</feature>
<feature type="compositionally biased region" description="Polar residues" evidence="1">
    <location>
        <begin position="63"/>
        <end position="72"/>
    </location>
</feature>
<dbReference type="PANTHER" id="PTHR11439">
    <property type="entry name" value="GAG-POL-RELATED RETROTRANSPOSON"/>
    <property type="match status" value="1"/>
</dbReference>
<feature type="compositionally biased region" description="Polar residues" evidence="1">
    <location>
        <begin position="37"/>
        <end position="50"/>
    </location>
</feature>
<accession>A0ABQ5CFP4</accession>
<dbReference type="Pfam" id="PF07727">
    <property type="entry name" value="RVT_2"/>
    <property type="match status" value="2"/>
</dbReference>
<feature type="region of interest" description="Disordered" evidence="1">
    <location>
        <begin position="83"/>
        <end position="102"/>
    </location>
</feature>
<gene>
    <name evidence="3" type="ORF">Tco_0893921</name>
</gene>
<feature type="compositionally biased region" description="Low complexity" evidence="1">
    <location>
        <begin position="51"/>
        <end position="62"/>
    </location>
</feature>
<comment type="caution">
    <text evidence="3">The sequence shown here is derived from an EMBL/GenBank/DDBJ whole genome shotgun (WGS) entry which is preliminary data.</text>
</comment>
<evidence type="ECO:0000313" key="4">
    <source>
        <dbReference type="Proteomes" id="UP001151760"/>
    </source>
</evidence>
<dbReference type="InterPro" id="IPR043502">
    <property type="entry name" value="DNA/RNA_pol_sf"/>
</dbReference>